<dbReference type="EMBL" id="CP060828">
    <property type="protein sequence ID" value="QNP71274.1"/>
    <property type="molecule type" value="Genomic_DNA"/>
</dbReference>
<keyword evidence="2" id="KW-1185">Reference proteome</keyword>
<evidence type="ECO:0000313" key="1">
    <source>
        <dbReference type="EMBL" id="QNP71274.1"/>
    </source>
</evidence>
<name>A0A7H0IEQ8_9ACTN</name>
<evidence type="ECO:0000313" key="2">
    <source>
        <dbReference type="Proteomes" id="UP000516052"/>
    </source>
</evidence>
<reference evidence="1 2" key="1">
    <citation type="submission" date="2020-08" db="EMBL/GenBank/DDBJ databases">
        <title>A novel species.</title>
        <authorList>
            <person name="Gao J."/>
        </authorList>
    </citation>
    <scope>NUCLEOTIDE SEQUENCE [LARGE SCALE GENOMIC DNA]</scope>
    <source>
        <strain evidence="1 2">CRXT-G-22</strain>
    </source>
</reference>
<sequence>MVTAQLIGQKVTDGVRIGILTDVISDWVDPASPIGDRHAQTKAFVRPVNGGVEWSTDPAELEPA</sequence>
<proteinExistence type="predicted"/>
<gene>
    <name evidence="1" type="ORF">IAG44_18730</name>
</gene>
<dbReference type="KEGG" id="sroi:IAG44_18730"/>
<dbReference type="AlphaFoldDB" id="A0A7H0IEQ8"/>
<organism evidence="1 2">
    <name type="scientific">Streptomyces roseirectus</name>
    <dbReference type="NCBI Taxonomy" id="2768066"/>
    <lineage>
        <taxon>Bacteria</taxon>
        <taxon>Bacillati</taxon>
        <taxon>Actinomycetota</taxon>
        <taxon>Actinomycetes</taxon>
        <taxon>Kitasatosporales</taxon>
        <taxon>Streptomycetaceae</taxon>
        <taxon>Streptomyces</taxon>
    </lineage>
</organism>
<accession>A0A7H0IEQ8</accession>
<protein>
    <submittedName>
        <fullName evidence="1">Uncharacterized protein</fullName>
    </submittedName>
</protein>
<dbReference type="RefSeq" id="WP_187748246.1">
    <property type="nucleotide sequence ID" value="NZ_CP060828.1"/>
</dbReference>
<dbReference type="Proteomes" id="UP000516052">
    <property type="component" value="Chromosome"/>
</dbReference>